<organism evidence="2 3">
    <name type="scientific">Kingdonia uniflora</name>
    <dbReference type="NCBI Taxonomy" id="39325"/>
    <lineage>
        <taxon>Eukaryota</taxon>
        <taxon>Viridiplantae</taxon>
        <taxon>Streptophyta</taxon>
        <taxon>Embryophyta</taxon>
        <taxon>Tracheophyta</taxon>
        <taxon>Spermatophyta</taxon>
        <taxon>Magnoliopsida</taxon>
        <taxon>Ranunculales</taxon>
        <taxon>Circaeasteraceae</taxon>
        <taxon>Kingdonia</taxon>
    </lineage>
</organism>
<accession>A0A7J7P705</accession>
<dbReference type="PANTHER" id="PTHR31374:SF203">
    <property type="entry name" value="AUXIN-RESPONSIVE PROTEIN SAUR71-LIKE"/>
    <property type="match status" value="1"/>
</dbReference>
<comment type="caution">
    <text evidence="2">The sequence shown here is derived from an EMBL/GenBank/DDBJ whole genome shotgun (WGS) entry which is preliminary data.</text>
</comment>
<evidence type="ECO:0000313" key="3">
    <source>
        <dbReference type="Proteomes" id="UP000541444"/>
    </source>
</evidence>
<dbReference type="OrthoDB" id="1864078at2759"/>
<dbReference type="AlphaFoldDB" id="A0A7J7P705"/>
<reference evidence="2 3" key="1">
    <citation type="journal article" date="2020" name="IScience">
        <title>Genome Sequencing of the Endangered Kingdonia uniflora (Circaeasteraceae, Ranunculales) Reveals Potential Mechanisms of Evolutionary Specialization.</title>
        <authorList>
            <person name="Sun Y."/>
            <person name="Deng T."/>
            <person name="Zhang A."/>
            <person name="Moore M.J."/>
            <person name="Landis J.B."/>
            <person name="Lin N."/>
            <person name="Zhang H."/>
            <person name="Zhang X."/>
            <person name="Huang J."/>
            <person name="Zhang X."/>
            <person name="Sun H."/>
            <person name="Wang H."/>
        </authorList>
    </citation>
    <scope>NUCLEOTIDE SEQUENCE [LARGE SCALE GENOMIC DNA]</scope>
    <source>
        <strain evidence="2">TB1705</strain>
        <tissue evidence="2">Leaf</tissue>
    </source>
</reference>
<dbReference type="PANTHER" id="PTHR31374">
    <property type="entry name" value="AUXIN-INDUCED PROTEIN-LIKE-RELATED"/>
    <property type="match status" value="1"/>
</dbReference>
<gene>
    <name evidence="2" type="ORF">GIB67_026456</name>
</gene>
<dbReference type="EMBL" id="JACGCM010000223">
    <property type="protein sequence ID" value="KAF6174968.1"/>
    <property type="molecule type" value="Genomic_DNA"/>
</dbReference>
<comment type="similarity">
    <text evidence="1">Belongs to the ARG7 family.</text>
</comment>
<dbReference type="InterPro" id="IPR003676">
    <property type="entry name" value="SAUR_fam"/>
</dbReference>
<sequence length="151" mass="17354">MPLHKTRLTGALKKLHLKTATINKRDRTAPSSPTSILSLNKDDSDDDYPFIGYSSSSSQSSNVVPHDVQKGFFAVYVGLELTRYVIPLNFLKHPVFVTLLRRAEEEFGFRHTEAIRLPCEPVLFDHLLWLLNRNDPLIKSLELDELLQFYQ</sequence>
<evidence type="ECO:0000256" key="1">
    <source>
        <dbReference type="ARBA" id="ARBA00006974"/>
    </source>
</evidence>
<evidence type="ECO:0000313" key="2">
    <source>
        <dbReference type="EMBL" id="KAF6174968.1"/>
    </source>
</evidence>
<dbReference type="GO" id="GO:0009733">
    <property type="term" value="P:response to auxin"/>
    <property type="evidence" value="ECO:0007669"/>
    <property type="project" value="InterPro"/>
</dbReference>
<dbReference type="Proteomes" id="UP000541444">
    <property type="component" value="Unassembled WGS sequence"/>
</dbReference>
<name>A0A7J7P705_9MAGN</name>
<proteinExistence type="inferred from homology"/>
<dbReference type="Pfam" id="PF02519">
    <property type="entry name" value="Auxin_inducible"/>
    <property type="match status" value="1"/>
</dbReference>
<keyword evidence="3" id="KW-1185">Reference proteome</keyword>
<protein>
    <submittedName>
        <fullName evidence="2">Uncharacterized protein</fullName>
    </submittedName>
</protein>